<evidence type="ECO:0000313" key="3">
    <source>
        <dbReference type="Proteomes" id="UP000865968"/>
    </source>
</evidence>
<accession>A0AAN5MHC8</accession>
<keyword evidence="1" id="KW-0472">Membrane</keyword>
<keyword evidence="1" id="KW-1133">Transmembrane helix</keyword>
<evidence type="ECO:0000256" key="1">
    <source>
        <dbReference type="SAM" id="Phobius"/>
    </source>
</evidence>
<proteinExistence type="predicted"/>
<reference evidence="2" key="1">
    <citation type="journal article" date="2018" name="Genome Biol.">
        <title>SKESA: strategic k-mer extension for scrupulous assemblies.</title>
        <authorList>
            <person name="Souvorov A."/>
            <person name="Agarwala R."/>
            <person name="Lipman D.J."/>
        </authorList>
    </citation>
    <scope>NUCLEOTIDE SEQUENCE</scope>
    <source>
        <strain evidence="2">Morganella morganii ARLG-3209</strain>
    </source>
</reference>
<name>A0AAN5MHC8_MORMO</name>
<dbReference type="EMBL" id="DACSWI010000005">
    <property type="protein sequence ID" value="HAT3809330.1"/>
    <property type="molecule type" value="Genomic_DNA"/>
</dbReference>
<gene>
    <name evidence="2" type="ORF">I8608_002189</name>
</gene>
<comment type="caution">
    <text evidence="2">The sequence shown here is derived from an EMBL/GenBank/DDBJ whole genome shotgun (WGS) entry which is preliminary data.</text>
</comment>
<dbReference type="Proteomes" id="UP000865968">
    <property type="component" value="Unassembled WGS sequence"/>
</dbReference>
<sequence length="139" mass="16168">MGDVKPANMYLASAIIIFFLPIGIYVSVSSYINYFLKSDIISYSFPLGLIIFSVPLLVWVSYWMIVIGYRKQKETFKREMKINKKITNSLAMMSIFGIVFSFFFSFYVEYDLTSHGYVKCHKKSIHAPTKYIISKDMCE</sequence>
<feature type="transmembrane region" description="Helical" evidence="1">
    <location>
        <begin position="7"/>
        <end position="28"/>
    </location>
</feature>
<dbReference type="AlphaFoldDB" id="A0AAN5MHC8"/>
<dbReference type="Pfam" id="PF06836">
    <property type="entry name" value="DUF1240"/>
    <property type="match status" value="1"/>
</dbReference>
<dbReference type="InterPro" id="IPR010665">
    <property type="entry name" value="DUF1240"/>
</dbReference>
<organism evidence="2 3">
    <name type="scientific">Morganella morganii</name>
    <name type="common">Proteus morganii</name>
    <dbReference type="NCBI Taxonomy" id="582"/>
    <lineage>
        <taxon>Bacteria</taxon>
        <taxon>Pseudomonadati</taxon>
        <taxon>Pseudomonadota</taxon>
        <taxon>Gammaproteobacteria</taxon>
        <taxon>Enterobacterales</taxon>
        <taxon>Morganellaceae</taxon>
        <taxon>Morganella</taxon>
    </lineage>
</organism>
<reference evidence="2" key="2">
    <citation type="submission" date="2020-10" db="EMBL/GenBank/DDBJ databases">
        <authorList>
            <consortium name="NCBI Pathogen Detection Project"/>
        </authorList>
    </citation>
    <scope>NUCLEOTIDE SEQUENCE</scope>
    <source>
        <strain evidence="2">Morganella morganii ARLG-3209</strain>
    </source>
</reference>
<keyword evidence="1" id="KW-0812">Transmembrane</keyword>
<feature type="transmembrane region" description="Helical" evidence="1">
    <location>
        <begin position="90"/>
        <end position="108"/>
    </location>
</feature>
<evidence type="ECO:0000313" key="2">
    <source>
        <dbReference type="EMBL" id="HAT3809330.1"/>
    </source>
</evidence>
<feature type="transmembrane region" description="Helical" evidence="1">
    <location>
        <begin position="40"/>
        <end position="69"/>
    </location>
</feature>
<protein>
    <submittedName>
        <fullName evidence="2">DUF1240 domain-containing protein</fullName>
    </submittedName>
</protein>